<evidence type="ECO:0000256" key="1">
    <source>
        <dbReference type="SAM" id="MobiDB-lite"/>
    </source>
</evidence>
<reference evidence="2 3" key="1">
    <citation type="journal article" date="2019" name="Commun. Biol.">
        <title>The bagworm genome reveals a unique fibroin gene that provides high tensile strength.</title>
        <authorList>
            <person name="Kono N."/>
            <person name="Nakamura H."/>
            <person name="Ohtoshi R."/>
            <person name="Tomita M."/>
            <person name="Numata K."/>
            <person name="Arakawa K."/>
        </authorList>
    </citation>
    <scope>NUCLEOTIDE SEQUENCE [LARGE SCALE GENOMIC DNA]</scope>
</reference>
<keyword evidence="3" id="KW-1185">Reference proteome</keyword>
<name>A0A4C1WCD9_EUMVA</name>
<feature type="region of interest" description="Disordered" evidence="1">
    <location>
        <begin position="17"/>
        <end position="47"/>
    </location>
</feature>
<evidence type="ECO:0000313" key="2">
    <source>
        <dbReference type="EMBL" id="GBP49066.1"/>
    </source>
</evidence>
<dbReference type="AlphaFoldDB" id="A0A4C1WCD9"/>
<sequence>MERAEHTNGRVLMFLSGVSRTLEKDRKKRHSEREPSRGTRRPPTGGATAALELLSSFSYGNNEMAAERGVEGEGLWTNASDPVKVPFYHLAYGILKMFFDQITFNSSVVRDGVVLYEDA</sequence>
<evidence type="ECO:0000313" key="3">
    <source>
        <dbReference type="Proteomes" id="UP000299102"/>
    </source>
</evidence>
<comment type="caution">
    <text evidence="2">The sequence shown here is derived from an EMBL/GenBank/DDBJ whole genome shotgun (WGS) entry which is preliminary data.</text>
</comment>
<gene>
    <name evidence="2" type="ORF">EVAR_81626_1</name>
</gene>
<dbReference type="Proteomes" id="UP000299102">
    <property type="component" value="Unassembled WGS sequence"/>
</dbReference>
<feature type="compositionally biased region" description="Basic and acidic residues" evidence="1">
    <location>
        <begin position="21"/>
        <end position="37"/>
    </location>
</feature>
<proteinExistence type="predicted"/>
<protein>
    <submittedName>
        <fullName evidence="2">Uncharacterized protein</fullName>
    </submittedName>
</protein>
<dbReference type="EMBL" id="BGZK01000536">
    <property type="protein sequence ID" value="GBP49066.1"/>
    <property type="molecule type" value="Genomic_DNA"/>
</dbReference>
<organism evidence="2 3">
    <name type="scientific">Eumeta variegata</name>
    <name type="common">Bagworm moth</name>
    <name type="synonym">Eumeta japonica</name>
    <dbReference type="NCBI Taxonomy" id="151549"/>
    <lineage>
        <taxon>Eukaryota</taxon>
        <taxon>Metazoa</taxon>
        <taxon>Ecdysozoa</taxon>
        <taxon>Arthropoda</taxon>
        <taxon>Hexapoda</taxon>
        <taxon>Insecta</taxon>
        <taxon>Pterygota</taxon>
        <taxon>Neoptera</taxon>
        <taxon>Endopterygota</taxon>
        <taxon>Lepidoptera</taxon>
        <taxon>Glossata</taxon>
        <taxon>Ditrysia</taxon>
        <taxon>Tineoidea</taxon>
        <taxon>Psychidae</taxon>
        <taxon>Oiketicinae</taxon>
        <taxon>Eumeta</taxon>
    </lineage>
</organism>
<accession>A0A4C1WCD9</accession>